<reference evidence="2" key="1">
    <citation type="submission" date="2018-01" db="EMBL/GenBank/DDBJ databases">
        <title>An insight into the sialome of Amazonian anophelines.</title>
        <authorList>
            <person name="Ribeiro J.M."/>
            <person name="Scarpassa V."/>
            <person name="Calvo E."/>
        </authorList>
    </citation>
    <scope>NUCLEOTIDE SEQUENCE</scope>
</reference>
<accession>A0A2M4D4E8</accession>
<evidence type="ECO:0000313" key="2">
    <source>
        <dbReference type="EMBL" id="MBW72427.1"/>
    </source>
</evidence>
<feature type="signal peptide" evidence="1">
    <location>
        <begin position="1"/>
        <end position="30"/>
    </location>
</feature>
<protein>
    <submittedName>
        <fullName evidence="2">Putative secreted protein</fullName>
    </submittedName>
</protein>
<feature type="chain" id="PRO_5014831174" evidence="1">
    <location>
        <begin position="31"/>
        <end position="76"/>
    </location>
</feature>
<evidence type="ECO:0000256" key="1">
    <source>
        <dbReference type="SAM" id="SignalP"/>
    </source>
</evidence>
<dbReference type="EMBL" id="GGFL01008249">
    <property type="protein sequence ID" value="MBW72427.1"/>
    <property type="molecule type" value="Transcribed_RNA"/>
</dbReference>
<organism evidence="2">
    <name type="scientific">Anopheles darlingi</name>
    <name type="common">Mosquito</name>
    <dbReference type="NCBI Taxonomy" id="43151"/>
    <lineage>
        <taxon>Eukaryota</taxon>
        <taxon>Metazoa</taxon>
        <taxon>Ecdysozoa</taxon>
        <taxon>Arthropoda</taxon>
        <taxon>Hexapoda</taxon>
        <taxon>Insecta</taxon>
        <taxon>Pterygota</taxon>
        <taxon>Neoptera</taxon>
        <taxon>Endopterygota</taxon>
        <taxon>Diptera</taxon>
        <taxon>Nematocera</taxon>
        <taxon>Culicoidea</taxon>
        <taxon>Culicidae</taxon>
        <taxon>Anophelinae</taxon>
        <taxon>Anopheles</taxon>
    </lineage>
</organism>
<sequence length="76" mass="8728">MIKGIHSRFVRRCAVWHLFLLTFFFWQSSSHITARPPAACISSIWLLNLLSHNSMALVSDNMHPLIPIISIHMAFP</sequence>
<keyword evidence="1" id="KW-0732">Signal</keyword>
<proteinExistence type="predicted"/>
<dbReference type="AlphaFoldDB" id="A0A2M4D4E8"/>
<name>A0A2M4D4E8_ANODA</name>